<protein>
    <recommendedName>
        <fullName evidence="1">Glucosidase 2 subunit beta</fullName>
    </recommendedName>
</protein>
<dbReference type="OMA" id="KHESASH"/>
<dbReference type="InterPro" id="IPR039794">
    <property type="entry name" value="Gtb1-like"/>
</dbReference>
<dbReference type="Pfam" id="PF13015">
    <property type="entry name" value="PRKCSH_1"/>
    <property type="match status" value="1"/>
</dbReference>
<feature type="coiled-coil region" evidence="5">
    <location>
        <begin position="144"/>
        <end position="171"/>
    </location>
</feature>
<dbReference type="Gene3D" id="2.70.130.10">
    <property type="entry name" value="Mannose-6-phosphate receptor binding domain"/>
    <property type="match status" value="1"/>
</dbReference>
<evidence type="ECO:0000256" key="3">
    <source>
        <dbReference type="ARBA" id="ARBA00022824"/>
    </source>
</evidence>
<evidence type="ECO:0000256" key="5">
    <source>
        <dbReference type="SAM" id="Coils"/>
    </source>
</evidence>
<dbReference type="GO" id="GO:0006491">
    <property type="term" value="P:N-glycan processing"/>
    <property type="evidence" value="ECO:0007669"/>
    <property type="project" value="TreeGrafter"/>
</dbReference>
<dbReference type="Pfam" id="PF12999">
    <property type="entry name" value="PRKCSH-like"/>
    <property type="match status" value="1"/>
</dbReference>
<evidence type="ECO:0000313" key="9">
    <source>
        <dbReference type="Proteomes" id="UP000030762"/>
    </source>
</evidence>
<evidence type="ECO:0000256" key="1">
    <source>
        <dbReference type="ARBA" id="ARBA00022387"/>
    </source>
</evidence>
<dbReference type="STRING" id="1156394.T0QQP0"/>
<feature type="domain" description="MRH" evidence="7">
    <location>
        <begin position="445"/>
        <end position="537"/>
    </location>
</feature>
<dbReference type="GO" id="GO:0017177">
    <property type="term" value="C:glucosidase II complex"/>
    <property type="evidence" value="ECO:0007669"/>
    <property type="project" value="TreeGrafter"/>
</dbReference>
<dbReference type="RefSeq" id="XP_008606128.1">
    <property type="nucleotide sequence ID" value="XM_008607906.1"/>
</dbReference>
<evidence type="ECO:0000259" key="7">
    <source>
        <dbReference type="PROSITE" id="PS51914"/>
    </source>
</evidence>
<dbReference type="InterPro" id="IPR036607">
    <property type="entry name" value="PRKCSH"/>
</dbReference>
<dbReference type="InterPro" id="IPR028146">
    <property type="entry name" value="PRKCSH_N"/>
</dbReference>
<name>T0QQP0_SAPDV</name>
<feature type="coiled-coil region" evidence="5">
    <location>
        <begin position="402"/>
        <end position="429"/>
    </location>
</feature>
<accession>T0QQP0</accession>
<keyword evidence="3" id="KW-0256">Endoplasmic reticulum</keyword>
<feature type="chain" id="PRO_5004570479" description="Glucosidase 2 subunit beta" evidence="6">
    <location>
        <begin position="19"/>
        <end position="551"/>
    </location>
</feature>
<dbReference type="PROSITE" id="PS51914">
    <property type="entry name" value="MRH"/>
    <property type="match status" value="1"/>
</dbReference>
<dbReference type="VEuPathDB" id="FungiDB:SDRG_02325"/>
<evidence type="ECO:0000256" key="2">
    <source>
        <dbReference type="ARBA" id="ARBA00022729"/>
    </source>
</evidence>
<keyword evidence="5" id="KW-0175">Coiled coil</keyword>
<keyword evidence="9" id="KW-1185">Reference proteome</keyword>
<keyword evidence="2 6" id="KW-0732">Signal</keyword>
<reference evidence="8 9" key="1">
    <citation type="submission" date="2012-04" db="EMBL/GenBank/DDBJ databases">
        <title>The Genome Sequence of Saprolegnia declina VS20.</title>
        <authorList>
            <consortium name="The Broad Institute Genome Sequencing Platform"/>
            <person name="Russ C."/>
            <person name="Nusbaum C."/>
            <person name="Tyler B."/>
            <person name="van West P."/>
            <person name="Dieguez-Uribeondo J."/>
            <person name="de Bruijn I."/>
            <person name="Tripathy S."/>
            <person name="Jiang R."/>
            <person name="Young S.K."/>
            <person name="Zeng Q."/>
            <person name="Gargeya S."/>
            <person name="Fitzgerald M."/>
            <person name="Haas B."/>
            <person name="Abouelleil A."/>
            <person name="Alvarado L."/>
            <person name="Arachchi H.M."/>
            <person name="Berlin A."/>
            <person name="Chapman S.B."/>
            <person name="Goldberg J."/>
            <person name="Griggs A."/>
            <person name="Gujja S."/>
            <person name="Hansen M."/>
            <person name="Howarth C."/>
            <person name="Imamovic A."/>
            <person name="Larimer J."/>
            <person name="McCowen C."/>
            <person name="Montmayeur A."/>
            <person name="Murphy C."/>
            <person name="Neiman D."/>
            <person name="Pearson M."/>
            <person name="Priest M."/>
            <person name="Roberts A."/>
            <person name="Saif S."/>
            <person name="Shea T."/>
            <person name="Sisk P."/>
            <person name="Sykes S."/>
            <person name="Wortman J."/>
            <person name="Nusbaum C."/>
            <person name="Birren B."/>
        </authorList>
    </citation>
    <scope>NUCLEOTIDE SEQUENCE [LARGE SCALE GENOMIC DNA]</scope>
    <source>
        <strain evidence="8 9">VS20</strain>
    </source>
</reference>
<dbReference type="Proteomes" id="UP000030762">
    <property type="component" value="Unassembled WGS sequence"/>
</dbReference>
<dbReference type="InterPro" id="IPR009011">
    <property type="entry name" value="Man6P_isomerase_rcpt-bd_dom_sf"/>
</dbReference>
<dbReference type="PANTHER" id="PTHR12630">
    <property type="entry name" value="N-LINKED OLIGOSACCHARIDE PROCESSING"/>
    <property type="match status" value="1"/>
</dbReference>
<dbReference type="eggNOG" id="KOG2397">
    <property type="taxonomic scope" value="Eukaryota"/>
</dbReference>
<dbReference type="InterPro" id="IPR044865">
    <property type="entry name" value="MRH_dom"/>
</dbReference>
<dbReference type="GeneID" id="19943052"/>
<organism evidence="8 9">
    <name type="scientific">Saprolegnia diclina (strain VS20)</name>
    <dbReference type="NCBI Taxonomy" id="1156394"/>
    <lineage>
        <taxon>Eukaryota</taxon>
        <taxon>Sar</taxon>
        <taxon>Stramenopiles</taxon>
        <taxon>Oomycota</taxon>
        <taxon>Saprolegniomycetes</taxon>
        <taxon>Saprolegniales</taxon>
        <taxon>Saprolegniaceae</taxon>
        <taxon>Saprolegnia</taxon>
    </lineage>
</organism>
<dbReference type="InterPro" id="IPR002172">
    <property type="entry name" value="LDrepeatLR_classA_rpt"/>
</dbReference>
<feature type="signal peptide" evidence="6">
    <location>
        <begin position="1"/>
        <end position="18"/>
    </location>
</feature>
<gene>
    <name evidence="8" type="ORF">SDRG_02325</name>
</gene>
<dbReference type="CDD" id="cd00112">
    <property type="entry name" value="LDLa"/>
    <property type="match status" value="1"/>
</dbReference>
<evidence type="ECO:0000256" key="4">
    <source>
        <dbReference type="ARBA" id="ARBA00023157"/>
    </source>
</evidence>
<dbReference type="EMBL" id="JH767136">
    <property type="protein sequence ID" value="EQC40429.1"/>
    <property type="molecule type" value="Genomic_DNA"/>
</dbReference>
<dbReference type="InParanoid" id="T0QQP0"/>
<sequence length="551" mass="61156">MVSTRLVSVLAMAAIAMAAQDACISAVSGDLLPLVPELMNDDFCDCADGRDEPHTAACSHVLSAAHDCHNRGLLPMRIHTSQVGDGVCDCCDGSDEAVGVCVDACDAEIDAKRAAVQAHRDVVLQGFAERQTRLNALAQAAIAKEHEILAKKALKEELRQLRLKVTVFKDREERTEYAMRIESAKQKTGQCAADSTTNDDNDSDVIEDEAPVADSAAEAADTTVALKHADAKSKLSLVVQRLDGRQTTLAAYMHEVLDQAKRIPMRSVYQRQKEDFLGPLFNGNAADRARFITYGLQGIGLLLSPVRGVYEVLTLATSTWFRLLNVVTPHALLDPWHGFVQLLDLDWRYHKSLFLRRLSQGRLFWWRYYASYVLSTVWDAPVDVIWETFFPTLDRSVVLPEAESLRSILTDLETDMQAIDQEIDRLERVFTEESGPDAGYQILKGVCAVAQFEKYHYTICPFGEATQDSVRLGSWKRWSSTSPPIMSFEDGEKCWNGPHRSVQLVLECGSKDQILSVDELSTCVYTIKFATPAACTSDLVAQVNNDAATWL</sequence>
<evidence type="ECO:0000256" key="6">
    <source>
        <dbReference type="SAM" id="SignalP"/>
    </source>
</evidence>
<keyword evidence="4" id="KW-1015">Disulfide bond</keyword>
<evidence type="ECO:0000313" key="8">
    <source>
        <dbReference type="EMBL" id="EQC40429.1"/>
    </source>
</evidence>
<dbReference type="OrthoDB" id="28322at2759"/>
<dbReference type="PANTHER" id="PTHR12630:SF1">
    <property type="entry name" value="GLUCOSIDASE 2 SUBUNIT BETA"/>
    <property type="match status" value="1"/>
</dbReference>
<dbReference type="AlphaFoldDB" id="T0QQP0"/>
<proteinExistence type="predicted"/>
<dbReference type="SUPFAM" id="SSF50911">
    <property type="entry name" value="Mannose 6-phosphate receptor domain"/>
    <property type="match status" value="1"/>
</dbReference>